<feature type="compositionally biased region" description="Polar residues" evidence="1">
    <location>
        <begin position="1"/>
        <end position="13"/>
    </location>
</feature>
<gene>
    <name evidence="2" type="ORF">GCM10009576_073800</name>
</gene>
<name>A0ABN1SK92_9ACTN</name>
<comment type="caution">
    <text evidence="2">The sequence shown here is derived from an EMBL/GenBank/DDBJ whole genome shotgun (WGS) entry which is preliminary data.</text>
</comment>
<protein>
    <submittedName>
        <fullName evidence="2">Uncharacterized protein</fullName>
    </submittedName>
</protein>
<reference evidence="2 3" key="1">
    <citation type="journal article" date="2019" name="Int. J. Syst. Evol. Microbiol.">
        <title>The Global Catalogue of Microorganisms (GCM) 10K type strain sequencing project: providing services to taxonomists for standard genome sequencing and annotation.</title>
        <authorList>
            <consortium name="The Broad Institute Genomics Platform"/>
            <consortium name="The Broad Institute Genome Sequencing Center for Infectious Disease"/>
            <person name="Wu L."/>
            <person name="Ma J."/>
        </authorList>
    </citation>
    <scope>NUCLEOTIDE SEQUENCE [LARGE SCALE GENOMIC DNA]</scope>
    <source>
        <strain evidence="2 3">JCM 11445</strain>
    </source>
</reference>
<accession>A0ABN1SK92</accession>
<evidence type="ECO:0000256" key="1">
    <source>
        <dbReference type="SAM" id="MobiDB-lite"/>
    </source>
</evidence>
<organism evidence="2 3">
    <name type="scientific">Streptomyces rhizosphaericus</name>
    <dbReference type="NCBI Taxonomy" id="114699"/>
    <lineage>
        <taxon>Bacteria</taxon>
        <taxon>Bacillati</taxon>
        <taxon>Actinomycetota</taxon>
        <taxon>Actinomycetes</taxon>
        <taxon>Kitasatosporales</taxon>
        <taxon>Streptomycetaceae</taxon>
        <taxon>Streptomyces</taxon>
        <taxon>Streptomyces violaceusniger group</taxon>
    </lineage>
</organism>
<dbReference type="EMBL" id="BAAAIE010000063">
    <property type="protein sequence ID" value="GAA0993638.1"/>
    <property type="molecule type" value="Genomic_DNA"/>
</dbReference>
<feature type="region of interest" description="Disordered" evidence="1">
    <location>
        <begin position="1"/>
        <end position="24"/>
    </location>
</feature>
<proteinExistence type="predicted"/>
<dbReference type="Proteomes" id="UP001500033">
    <property type="component" value="Unassembled WGS sequence"/>
</dbReference>
<keyword evidence="3" id="KW-1185">Reference proteome</keyword>
<evidence type="ECO:0000313" key="3">
    <source>
        <dbReference type="Proteomes" id="UP001500033"/>
    </source>
</evidence>
<sequence length="92" mass="10743">MLSVSCADSSPTRTWRPASAASTGGNRFRPCIEDVIEFLITERLVEAHDGWGQRVEEGRVRYRRGQLKAAMRRHPDVVEEYLRDRQRKEKRD</sequence>
<evidence type="ECO:0000313" key="2">
    <source>
        <dbReference type="EMBL" id="GAA0993638.1"/>
    </source>
</evidence>